<dbReference type="Proteomes" id="UP000078512">
    <property type="component" value="Unassembled WGS sequence"/>
</dbReference>
<name>A0A197KA71_9FUNG</name>
<gene>
    <name evidence="2" type="ORF">K457DRAFT_121791</name>
</gene>
<dbReference type="EMBL" id="KV442018">
    <property type="protein sequence ID" value="OAQ34078.1"/>
    <property type="molecule type" value="Genomic_DNA"/>
</dbReference>
<evidence type="ECO:0000313" key="3">
    <source>
        <dbReference type="Proteomes" id="UP000078512"/>
    </source>
</evidence>
<feature type="region of interest" description="Disordered" evidence="1">
    <location>
        <begin position="1"/>
        <end position="57"/>
    </location>
</feature>
<sequence length="220" mass="24480">MAQPSITSEPDIDQSPSSTPRYVPSPLLASPPNNSLAPSTPSIATPPPSIGPSTPTLTSPNATDLIFARAMLALEENCRERLHKANFVHDTAVRNADTDKQRKQEQITIRLNKDTAKYRKQLAKQPVKLAEMLAHMATEETKAKSRQEIPYVQSCAAAAAILRQDTNNVEAFRARRQNELRAELKTRLVRAHSRAHKESRPTGCFTRRVHHLNDTSELTC</sequence>
<organism evidence="2 3">
    <name type="scientific">Linnemannia elongata AG-77</name>
    <dbReference type="NCBI Taxonomy" id="1314771"/>
    <lineage>
        <taxon>Eukaryota</taxon>
        <taxon>Fungi</taxon>
        <taxon>Fungi incertae sedis</taxon>
        <taxon>Mucoromycota</taxon>
        <taxon>Mortierellomycotina</taxon>
        <taxon>Mortierellomycetes</taxon>
        <taxon>Mortierellales</taxon>
        <taxon>Mortierellaceae</taxon>
        <taxon>Linnemannia</taxon>
    </lineage>
</organism>
<accession>A0A197KA71</accession>
<proteinExistence type="predicted"/>
<dbReference type="AlphaFoldDB" id="A0A197KA71"/>
<evidence type="ECO:0000313" key="2">
    <source>
        <dbReference type="EMBL" id="OAQ34078.1"/>
    </source>
</evidence>
<keyword evidence="3" id="KW-1185">Reference proteome</keyword>
<protein>
    <submittedName>
        <fullName evidence="2">Uncharacterized protein</fullName>
    </submittedName>
</protein>
<evidence type="ECO:0000256" key="1">
    <source>
        <dbReference type="SAM" id="MobiDB-lite"/>
    </source>
</evidence>
<feature type="compositionally biased region" description="Polar residues" evidence="1">
    <location>
        <begin position="1"/>
        <end position="20"/>
    </location>
</feature>
<reference evidence="2 3" key="1">
    <citation type="submission" date="2016-05" db="EMBL/GenBank/DDBJ databases">
        <title>Genome sequencing reveals origins of a unique bacterial endosymbiosis in the earliest lineages of terrestrial Fungi.</title>
        <authorList>
            <consortium name="DOE Joint Genome Institute"/>
            <person name="Uehling J."/>
            <person name="Gryganskyi A."/>
            <person name="Hameed K."/>
            <person name="Tschaplinski T."/>
            <person name="Misztal P."/>
            <person name="Wu S."/>
            <person name="Desiro A."/>
            <person name="Vande Pol N."/>
            <person name="Du Z.-Y."/>
            <person name="Zienkiewicz A."/>
            <person name="Zienkiewicz K."/>
            <person name="Morin E."/>
            <person name="Tisserant E."/>
            <person name="Splivallo R."/>
            <person name="Hainaut M."/>
            <person name="Henrissat B."/>
            <person name="Ohm R."/>
            <person name="Kuo A."/>
            <person name="Yan J."/>
            <person name="Lipzen A."/>
            <person name="Nolan M."/>
            <person name="Labutti K."/>
            <person name="Barry K."/>
            <person name="Goldstein A."/>
            <person name="Labbe J."/>
            <person name="Schadt C."/>
            <person name="Tuskan G."/>
            <person name="Grigoriev I."/>
            <person name="Martin F."/>
            <person name="Vilgalys R."/>
            <person name="Bonito G."/>
        </authorList>
    </citation>
    <scope>NUCLEOTIDE SEQUENCE [LARGE SCALE GENOMIC DNA]</scope>
    <source>
        <strain evidence="2 3">AG-77</strain>
    </source>
</reference>
<feature type="compositionally biased region" description="Low complexity" evidence="1">
    <location>
        <begin position="24"/>
        <end position="43"/>
    </location>
</feature>